<evidence type="ECO:0000313" key="2">
    <source>
        <dbReference type="Proteomes" id="UP001150603"/>
    </source>
</evidence>
<dbReference type="Proteomes" id="UP001150603">
    <property type="component" value="Unassembled WGS sequence"/>
</dbReference>
<proteinExistence type="predicted"/>
<feature type="non-terminal residue" evidence="1">
    <location>
        <position position="112"/>
    </location>
</feature>
<organism evidence="1 2">
    <name type="scientific">Linderina macrospora</name>
    <dbReference type="NCBI Taxonomy" id="4868"/>
    <lineage>
        <taxon>Eukaryota</taxon>
        <taxon>Fungi</taxon>
        <taxon>Fungi incertae sedis</taxon>
        <taxon>Zoopagomycota</taxon>
        <taxon>Kickxellomycotina</taxon>
        <taxon>Kickxellomycetes</taxon>
        <taxon>Kickxellales</taxon>
        <taxon>Kickxellaceae</taxon>
        <taxon>Linderina</taxon>
    </lineage>
</organism>
<accession>A0ACC1JB56</accession>
<dbReference type="EMBL" id="JANBPW010001334">
    <property type="protein sequence ID" value="KAJ1945001.1"/>
    <property type="molecule type" value="Genomic_DNA"/>
</dbReference>
<evidence type="ECO:0000313" key="1">
    <source>
        <dbReference type="EMBL" id="KAJ1945001.1"/>
    </source>
</evidence>
<sequence>MNRKLLDPFEPEYPEAIEACLDDDRVNSVAQNPRAPEIVASLADRTLRVCRLLMDRDPPVLEVVSKIQDIVNRVNWAQAVFSASGDYVISGIEHRASHNIYVWDKLSGSMVK</sequence>
<protein>
    <submittedName>
        <fullName evidence="1">Chromatin binding protein</fullName>
    </submittedName>
</protein>
<name>A0ACC1JB56_9FUNG</name>
<comment type="caution">
    <text evidence="1">The sequence shown here is derived from an EMBL/GenBank/DDBJ whole genome shotgun (WGS) entry which is preliminary data.</text>
</comment>
<keyword evidence="2" id="KW-1185">Reference proteome</keyword>
<reference evidence="1" key="1">
    <citation type="submission" date="2022-07" db="EMBL/GenBank/DDBJ databases">
        <title>Phylogenomic reconstructions and comparative analyses of Kickxellomycotina fungi.</title>
        <authorList>
            <person name="Reynolds N.K."/>
            <person name="Stajich J.E."/>
            <person name="Barry K."/>
            <person name="Grigoriev I.V."/>
            <person name="Crous P."/>
            <person name="Smith M.E."/>
        </authorList>
    </citation>
    <scope>NUCLEOTIDE SEQUENCE</scope>
    <source>
        <strain evidence="1">NRRL 5244</strain>
    </source>
</reference>
<gene>
    <name evidence="1" type="primary">SWD1_1</name>
    <name evidence="1" type="ORF">FBU59_002442</name>
</gene>